<name>A0A195F3A3_9HYME</name>
<proteinExistence type="predicted"/>
<dbReference type="AlphaFoldDB" id="A0A195F3A3"/>
<evidence type="ECO:0000313" key="2">
    <source>
        <dbReference type="Proteomes" id="UP000078541"/>
    </source>
</evidence>
<dbReference type="Proteomes" id="UP000078541">
    <property type="component" value="Unassembled WGS sequence"/>
</dbReference>
<sequence length="213" mass="24722">MEERQRERERGAYACRVRRRESERERVREREKGREGEWKTARYRPFPGPLSIATPSRLRLRHVICATVGSWNFVSPKITPAHGPSKEGREATRRAAYTRSQYYQIETTTLVAKKRDGCCGRFGVLSRHPSLSGQRARKINNRTVDSYRVSDHRIVSFVADQNRGRRRIGAIMIKCSTCQNLNRLEQEDAKEARAVSGTSRITSRVTYLYCFIR</sequence>
<gene>
    <name evidence="1" type="ORF">ALC56_10911</name>
</gene>
<evidence type="ECO:0000313" key="1">
    <source>
        <dbReference type="EMBL" id="KYN34943.1"/>
    </source>
</evidence>
<dbReference type="EMBL" id="KQ981855">
    <property type="protein sequence ID" value="KYN34943.1"/>
    <property type="molecule type" value="Genomic_DNA"/>
</dbReference>
<keyword evidence="2" id="KW-1185">Reference proteome</keyword>
<protein>
    <submittedName>
        <fullName evidence="1">Uncharacterized protein</fullName>
    </submittedName>
</protein>
<organism evidence="1 2">
    <name type="scientific">Trachymyrmex septentrionalis</name>
    <dbReference type="NCBI Taxonomy" id="34720"/>
    <lineage>
        <taxon>Eukaryota</taxon>
        <taxon>Metazoa</taxon>
        <taxon>Ecdysozoa</taxon>
        <taxon>Arthropoda</taxon>
        <taxon>Hexapoda</taxon>
        <taxon>Insecta</taxon>
        <taxon>Pterygota</taxon>
        <taxon>Neoptera</taxon>
        <taxon>Endopterygota</taxon>
        <taxon>Hymenoptera</taxon>
        <taxon>Apocrita</taxon>
        <taxon>Aculeata</taxon>
        <taxon>Formicoidea</taxon>
        <taxon>Formicidae</taxon>
        <taxon>Myrmicinae</taxon>
        <taxon>Trachymyrmex</taxon>
    </lineage>
</organism>
<reference evidence="1 2" key="1">
    <citation type="submission" date="2016-03" db="EMBL/GenBank/DDBJ databases">
        <title>Trachymyrmex septentrionalis WGS genome.</title>
        <authorList>
            <person name="Nygaard S."/>
            <person name="Hu H."/>
            <person name="Boomsma J."/>
            <person name="Zhang G."/>
        </authorList>
    </citation>
    <scope>NUCLEOTIDE SEQUENCE [LARGE SCALE GENOMIC DNA]</scope>
    <source>
        <strain evidence="1">Tsep2-gDNA-1</strain>
        <tissue evidence="1">Whole body</tissue>
    </source>
</reference>
<accession>A0A195F3A3</accession>